<protein>
    <submittedName>
        <fullName evidence="2">Sulfotransferase</fullName>
    </submittedName>
</protein>
<dbReference type="RefSeq" id="WP_253565781.1">
    <property type="nucleotide sequence ID" value="NZ_JAMZEK010000002.1"/>
</dbReference>
<dbReference type="InterPro" id="IPR026634">
    <property type="entry name" value="TPST-like"/>
</dbReference>
<comment type="caution">
    <text evidence="2">The sequence shown here is derived from an EMBL/GenBank/DDBJ whole genome shotgun (WGS) entry which is preliminary data.</text>
</comment>
<dbReference type="InterPro" id="IPR027417">
    <property type="entry name" value="P-loop_NTPase"/>
</dbReference>
<dbReference type="EMBL" id="JAMZEK010000002">
    <property type="protein sequence ID" value="MCP1373929.1"/>
    <property type="molecule type" value="Genomic_DNA"/>
</dbReference>
<gene>
    <name evidence="2" type="ORF">NC595_07625</name>
</gene>
<evidence type="ECO:0000256" key="1">
    <source>
        <dbReference type="ARBA" id="ARBA00022679"/>
    </source>
</evidence>
<dbReference type="Gene3D" id="1.25.40.10">
    <property type="entry name" value="Tetratricopeptide repeat domain"/>
    <property type="match status" value="1"/>
</dbReference>
<proteinExistence type="predicted"/>
<name>A0ABT1F974_9GAMM</name>
<evidence type="ECO:0000313" key="2">
    <source>
        <dbReference type="EMBL" id="MCP1373929.1"/>
    </source>
</evidence>
<dbReference type="SUPFAM" id="SSF52540">
    <property type="entry name" value="P-loop containing nucleoside triphosphate hydrolases"/>
    <property type="match status" value="1"/>
</dbReference>
<organism evidence="2 3">
    <name type="scientific">Dyella lutea</name>
    <dbReference type="NCBI Taxonomy" id="2950441"/>
    <lineage>
        <taxon>Bacteria</taxon>
        <taxon>Pseudomonadati</taxon>
        <taxon>Pseudomonadota</taxon>
        <taxon>Gammaproteobacteria</taxon>
        <taxon>Lysobacterales</taxon>
        <taxon>Rhodanobacteraceae</taxon>
        <taxon>Dyella</taxon>
    </lineage>
</organism>
<keyword evidence="1" id="KW-0808">Transferase</keyword>
<evidence type="ECO:0000313" key="3">
    <source>
        <dbReference type="Proteomes" id="UP001204615"/>
    </source>
</evidence>
<dbReference type="PANTHER" id="PTHR12788">
    <property type="entry name" value="PROTEIN-TYROSINE SULFOTRANSFERASE 2"/>
    <property type="match status" value="1"/>
</dbReference>
<dbReference type="Proteomes" id="UP001204615">
    <property type="component" value="Unassembled WGS sequence"/>
</dbReference>
<dbReference type="Pfam" id="PF13469">
    <property type="entry name" value="Sulfotransfer_3"/>
    <property type="match status" value="1"/>
</dbReference>
<sequence length="535" mass="59719">MQHLPMTIDPLHASEDRLRRRARQYIENRQLVAAQATLETLLERVTHDAVARMQLSDVLLERGQLRASTRELLAVMSGLPDDAALLTELARRLCIRGETIAARVCLEHPSIAHESSASLLAVQAHLRWMLNEIPAALVLLERAMAAGVDTPDEHYLHAMLLQFSGQMEAAGAVLDTCLRRWPTFSGAAMARARLRRQTAGSNHIDFLRAQLGRIPVNSHVAADNLVRAEFEHALFKELDDLGQYGEAWSALERSNAIMHALNPYDAAGEAAVTDAIIRQPLAGPAVSTQLPESGGPIPIFIVGMPRSGSTLLDRMLSNHSQVVSAGEINELLRQLQWLADVPDGGVQRRLELINRSRDIDFKELGARYLRETQWRAQGRGYYINKLPTNFPFVDIIHRALPHAPILHMVREPMDVCFSNLKAMFGNTSAYSYDLASLAHYHGQYVRLMRHWRATLPSAVLDVSYAALVRQPEKVMHEVLAYCRLDLEEDCLHPERNTAPVATPSSAQVREAIHSRGLGEWQHYAAQLEALRLALA</sequence>
<reference evidence="2 3" key="1">
    <citation type="submission" date="2022-06" db="EMBL/GenBank/DDBJ databases">
        <title>Dyella sp. Sa strain:Sa Genome sequencing.</title>
        <authorList>
            <person name="Park S."/>
        </authorList>
    </citation>
    <scope>NUCLEOTIDE SEQUENCE [LARGE SCALE GENOMIC DNA]</scope>
    <source>
        <strain evidence="2 3">Sa</strain>
    </source>
</reference>
<keyword evidence="3" id="KW-1185">Reference proteome</keyword>
<accession>A0ABT1F974</accession>
<dbReference type="InterPro" id="IPR011990">
    <property type="entry name" value="TPR-like_helical_dom_sf"/>
</dbReference>
<dbReference type="PANTHER" id="PTHR12788:SF10">
    <property type="entry name" value="PROTEIN-TYROSINE SULFOTRANSFERASE"/>
    <property type="match status" value="1"/>
</dbReference>
<dbReference type="Gene3D" id="3.40.50.300">
    <property type="entry name" value="P-loop containing nucleotide triphosphate hydrolases"/>
    <property type="match status" value="1"/>
</dbReference>
<dbReference type="SUPFAM" id="SSF48452">
    <property type="entry name" value="TPR-like"/>
    <property type="match status" value="1"/>
</dbReference>